<keyword evidence="4" id="KW-1185">Reference proteome</keyword>
<reference evidence="4 5" key="1">
    <citation type="submission" date="2016-04" db="EMBL/GenBank/DDBJ databases">
        <title>Reclassification of Paraburkholderia panaciterrae (Farh et al. 2015) Dobritsa &amp; Samadpour 2016 as a later homotypic synonym of Paraburkholderia ginsengiterrae (Farh et al. 2015) Dobritsa &amp; Samadpour 2016.</title>
        <authorList>
            <person name="Dobritsa A.P."/>
            <person name="Kutumbaka K."/>
            <person name="Samadpour M."/>
        </authorList>
    </citation>
    <scope>NUCLEOTIDE SEQUENCE [LARGE SCALE GENOMIC DNA]</scope>
    <source>
        <strain evidence="2 5">DCY85</strain>
        <strain evidence="3 4">DCY85-1</strain>
    </source>
</reference>
<sequence>MAQEQQYCASLLLGTWKLQSFTTEDLATGQKTGLFGAHPSGYLCYGPDLRMYAILVEEGRNAPADLVPTDAERIDLYNGFSSYAGTYSIEGDRVSHYVDASWNQMWTGTTHVRQFRIDGKYLYITTLPARSPVTGNECISELVWIKVE</sequence>
<dbReference type="OrthoDB" id="118834at2"/>
<dbReference type="STRING" id="1462993.A6V36_36460"/>
<dbReference type="Proteomes" id="UP000078116">
    <property type="component" value="Unassembled WGS sequence"/>
</dbReference>
<evidence type="ECO:0000313" key="3">
    <source>
        <dbReference type="EMBL" id="OAJ54241.1"/>
    </source>
</evidence>
<evidence type="ECO:0000259" key="1">
    <source>
        <dbReference type="Pfam" id="PF13924"/>
    </source>
</evidence>
<dbReference type="InterPro" id="IPR024311">
    <property type="entry name" value="Lipocalin-like"/>
</dbReference>
<evidence type="ECO:0000313" key="2">
    <source>
        <dbReference type="EMBL" id="OAJ52909.1"/>
    </source>
</evidence>
<proteinExistence type="predicted"/>
<comment type="caution">
    <text evidence="2">The sequence shown here is derived from an EMBL/GenBank/DDBJ whole genome shotgun (WGS) entry which is preliminary data.</text>
</comment>
<name>A0A1A9MXM1_9BURK</name>
<organism evidence="2 5">
    <name type="scientific">Paraburkholderia ginsengiterrae</name>
    <dbReference type="NCBI Taxonomy" id="1462993"/>
    <lineage>
        <taxon>Bacteria</taxon>
        <taxon>Pseudomonadati</taxon>
        <taxon>Pseudomonadota</taxon>
        <taxon>Betaproteobacteria</taxon>
        <taxon>Burkholderiales</taxon>
        <taxon>Burkholderiaceae</taxon>
        <taxon>Paraburkholderia</taxon>
    </lineage>
</organism>
<dbReference type="EMBL" id="LXKA01000365">
    <property type="protein sequence ID" value="OAJ52909.1"/>
    <property type="molecule type" value="Genomic_DNA"/>
</dbReference>
<evidence type="ECO:0000313" key="4">
    <source>
        <dbReference type="Proteomes" id="UP000077961"/>
    </source>
</evidence>
<dbReference type="RefSeq" id="WP_064270882.1">
    <property type="nucleotide sequence ID" value="NZ_LXJZ01000205.1"/>
</dbReference>
<gene>
    <name evidence="3" type="ORF">A6V36_36460</name>
    <name evidence="2" type="ORF">A6V37_36190</name>
</gene>
<evidence type="ECO:0000313" key="5">
    <source>
        <dbReference type="Proteomes" id="UP000078116"/>
    </source>
</evidence>
<dbReference type="Proteomes" id="UP000077961">
    <property type="component" value="Unassembled WGS sequence"/>
</dbReference>
<dbReference type="EMBL" id="LXJZ01000205">
    <property type="protein sequence ID" value="OAJ54241.1"/>
    <property type="molecule type" value="Genomic_DNA"/>
</dbReference>
<dbReference type="Pfam" id="PF13924">
    <property type="entry name" value="Lipocalin_5"/>
    <property type="match status" value="1"/>
</dbReference>
<protein>
    <recommendedName>
        <fullName evidence="1">Lipocalin-like domain-containing protein</fullName>
    </recommendedName>
</protein>
<accession>A0A1A9MXM1</accession>
<feature type="domain" description="Lipocalin-like" evidence="1">
    <location>
        <begin position="14"/>
        <end position="144"/>
    </location>
</feature>
<dbReference type="AlphaFoldDB" id="A0A1A9MXM1"/>